<keyword evidence="1" id="KW-0812">Transmembrane</keyword>
<keyword evidence="3" id="KW-1185">Reference proteome</keyword>
<dbReference type="EMBL" id="CP002164">
    <property type="protein sequence ID" value="ADL42457.1"/>
    <property type="molecule type" value="Genomic_DNA"/>
</dbReference>
<dbReference type="HOGENOM" id="CLU_2859238_0_0_9"/>
<gene>
    <name evidence="2" type="ordered locus">COB47_1160</name>
</gene>
<sequence length="64" mass="6532">MTSIYGGVDGNYLFAGAMGLTMSVGLIAGACIHGLNVFVAGTLLYAGTWSFSLDVTSTILGIIK</sequence>
<dbReference type="AlphaFoldDB" id="D9TKC5"/>
<feature type="transmembrane region" description="Helical" evidence="1">
    <location>
        <begin position="42"/>
        <end position="63"/>
    </location>
</feature>
<dbReference type="Proteomes" id="UP000000347">
    <property type="component" value="Chromosome"/>
</dbReference>
<evidence type="ECO:0000313" key="2">
    <source>
        <dbReference type="EMBL" id="ADL42457.1"/>
    </source>
</evidence>
<proteinExistence type="predicted"/>
<dbReference type="RefSeq" id="WP_013290457.1">
    <property type="nucleotide sequence ID" value="NC_014392.1"/>
</dbReference>
<protein>
    <submittedName>
        <fullName evidence="2">Uncharacterized protein</fullName>
    </submittedName>
</protein>
<evidence type="ECO:0000313" key="3">
    <source>
        <dbReference type="Proteomes" id="UP000000347"/>
    </source>
</evidence>
<reference evidence="2 3" key="1">
    <citation type="journal article" date="2010" name="J. Bacteriol.">
        <title>Complete genome sequence of the cellulolytic thermophile Caldicellulosiruptor obsidiansis OB47T.</title>
        <authorList>
            <person name="Elkins J.G."/>
            <person name="Lochner A."/>
            <person name="Hamilton-Brehm S.D."/>
            <person name="Davenport K.W."/>
            <person name="Podar M."/>
            <person name="Brown S.D."/>
            <person name="Land M.L."/>
            <person name="Hauser L.J."/>
            <person name="Klingeman D.M."/>
            <person name="Raman B."/>
            <person name="Goodwin L.A."/>
            <person name="Tapia R."/>
            <person name="Meincke L.J."/>
            <person name="Detter J.C."/>
            <person name="Bruce D.C."/>
            <person name="Han C.S."/>
            <person name="Palumbo A.V."/>
            <person name="Cottingham R.W."/>
            <person name="Keller M."/>
            <person name="Graham D.E."/>
        </authorList>
    </citation>
    <scope>NUCLEOTIDE SEQUENCE [LARGE SCALE GENOMIC DNA]</scope>
    <source>
        <strain evidence="3">ATCC BAA-2073 / strain OB47</strain>
    </source>
</reference>
<organism evidence="2 3">
    <name type="scientific">Caldicellulosiruptor obsidiansis (strain ATCC BAA-2073 / JCM 16842 / OB47)</name>
    <dbReference type="NCBI Taxonomy" id="608506"/>
    <lineage>
        <taxon>Bacteria</taxon>
        <taxon>Bacillati</taxon>
        <taxon>Bacillota</taxon>
        <taxon>Bacillota incertae sedis</taxon>
        <taxon>Caldicellulosiruptorales</taxon>
        <taxon>Caldicellulosiruptoraceae</taxon>
        <taxon>Caldicellulosiruptor</taxon>
    </lineage>
</organism>
<keyword evidence="1" id="KW-1133">Transmembrane helix</keyword>
<accession>D9TKC5</accession>
<keyword evidence="1" id="KW-0472">Membrane</keyword>
<dbReference type="KEGG" id="cob:COB47_1160"/>
<feature type="transmembrane region" description="Helical" evidence="1">
    <location>
        <begin position="12"/>
        <end position="36"/>
    </location>
</feature>
<name>D9TKC5_CALOO</name>
<evidence type="ECO:0000256" key="1">
    <source>
        <dbReference type="SAM" id="Phobius"/>
    </source>
</evidence>